<keyword evidence="3" id="KW-1185">Reference proteome</keyword>
<dbReference type="InterPro" id="IPR019405">
    <property type="entry name" value="Lactonase_7-beta_prop"/>
</dbReference>
<dbReference type="Proteomes" id="UP000310158">
    <property type="component" value="Unassembled WGS sequence"/>
</dbReference>
<evidence type="ECO:0000256" key="1">
    <source>
        <dbReference type="ARBA" id="ARBA00005564"/>
    </source>
</evidence>
<name>A0A4S4M7J5_9AGAM</name>
<reference evidence="2 3" key="1">
    <citation type="submission" date="2019-02" db="EMBL/GenBank/DDBJ databases">
        <title>Genome sequencing of the rare red list fungi Bondarzewia mesenterica.</title>
        <authorList>
            <person name="Buettner E."/>
            <person name="Kellner H."/>
        </authorList>
    </citation>
    <scope>NUCLEOTIDE SEQUENCE [LARGE SCALE GENOMIC DNA]</scope>
    <source>
        <strain evidence="2 3">DSM 108281</strain>
    </source>
</reference>
<dbReference type="OrthoDB" id="1715191at2759"/>
<organism evidence="2 3">
    <name type="scientific">Bondarzewia mesenterica</name>
    <dbReference type="NCBI Taxonomy" id="1095465"/>
    <lineage>
        <taxon>Eukaryota</taxon>
        <taxon>Fungi</taxon>
        <taxon>Dikarya</taxon>
        <taxon>Basidiomycota</taxon>
        <taxon>Agaricomycotina</taxon>
        <taxon>Agaricomycetes</taxon>
        <taxon>Russulales</taxon>
        <taxon>Bondarzewiaceae</taxon>
        <taxon>Bondarzewia</taxon>
    </lineage>
</organism>
<proteinExistence type="inferred from homology"/>
<dbReference type="InterPro" id="IPR050282">
    <property type="entry name" value="Cycloisomerase_2"/>
</dbReference>
<dbReference type="EMBL" id="SGPL01000063">
    <property type="protein sequence ID" value="THH18830.1"/>
    <property type="molecule type" value="Genomic_DNA"/>
</dbReference>
<sequence length="395" mass="43630">MDTQTLFNTSETAQFHHILSGSFRSLSLFLLAFSPLHHTLDLVQRVDAFGPHQYLAVNQRRDRVYTTSWALPPSLSSWTVKRLDESPWSVEHLNTVPVTATSSYISLPPPYKHLYSAGGPTGEVHLVDESTGGFAERVQQFLFVPEDELDAADKTRVALRYGSHAVELSPHARAFVPVLGTNTINMYAVDRDSGQLTLLSENQSPRSGDGPRHVVVSLDGSVLYSVTEHTNFLDVYAITDTSLTHIQSQSLLSPSIRSDPHAYRGDTLRLIPSTSSRPSPTHIFATTRGAKPGTHGWLCVLELDERTGLLKEVQRGTEGEGADEHVVQRWETPSSGGKANAIELLAKADSDEGVWIVLTDDDQTEANAGVRILEWDRPRALTSSRSGRGRMRMLR</sequence>
<evidence type="ECO:0008006" key="4">
    <source>
        <dbReference type="Google" id="ProtNLM"/>
    </source>
</evidence>
<dbReference type="PANTHER" id="PTHR30344">
    <property type="entry name" value="6-PHOSPHOGLUCONOLACTONASE-RELATED"/>
    <property type="match status" value="1"/>
</dbReference>
<dbReference type="Gene3D" id="2.130.10.10">
    <property type="entry name" value="YVTN repeat-like/Quinoprotein amine dehydrogenase"/>
    <property type="match status" value="1"/>
</dbReference>
<accession>A0A4S4M7J5</accession>
<dbReference type="PANTHER" id="PTHR30344:SF4">
    <property type="entry name" value="CYCLASE, PUTATIVE (AFU_ORTHOLOGUE AFUA_6G11580)-RELATED"/>
    <property type="match status" value="1"/>
</dbReference>
<comment type="similarity">
    <text evidence="1">Belongs to the cycloisomerase 2 family.</text>
</comment>
<protein>
    <recommendedName>
        <fullName evidence="4">Muconate cycloisomerase 1</fullName>
    </recommendedName>
</protein>
<dbReference type="AlphaFoldDB" id="A0A4S4M7J5"/>
<evidence type="ECO:0000313" key="2">
    <source>
        <dbReference type="EMBL" id="THH18830.1"/>
    </source>
</evidence>
<dbReference type="InterPro" id="IPR015943">
    <property type="entry name" value="WD40/YVTN_repeat-like_dom_sf"/>
</dbReference>
<dbReference type="SUPFAM" id="SSF50974">
    <property type="entry name" value="Nitrous oxide reductase, N-terminal domain"/>
    <property type="match status" value="1"/>
</dbReference>
<comment type="caution">
    <text evidence="2">The sequence shown here is derived from an EMBL/GenBank/DDBJ whole genome shotgun (WGS) entry which is preliminary data.</text>
</comment>
<evidence type="ECO:0000313" key="3">
    <source>
        <dbReference type="Proteomes" id="UP000310158"/>
    </source>
</evidence>
<dbReference type="GO" id="GO:0017057">
    <property type="term" value="F:6-phosphogluconolactonase activity"/>
    <property type="evidence" value="ECO:0007669"/>
    <property type="project" value="TreeGrafter"/>
</dbReference>
<gene>
    <name evidence="2" type="ORF">EW146_g2239</name>
</gene>
<dbReference type="Pfam" id="PF10282">
    <property type="entry name" value="Lactonase"/>
    <property type="match status" value="1"/>
</dbReference>
<dbReference type="InterPro" id="IPR011045">
    <property type="entry name" value="N2O_reductase_N"/>
</dbReference>